<dbReference type="CDD" id="cd00093">
    <property type="entry name" value="HTH_XRE"/>
    <property type="match status" value="1"/>
</dbReference>
<dbReference type="SMART" id="SM00530">
    <property type="entry name" value="HTH_XRE"/>
    <property type="match status" value="1"/>
</dbReference>
<reference evidence="3" key="1">
    <citation type="journal article" date="2019" name="Int. J. Syst. Evol. Microbiol.">
        <title>The Global Catalogue of Microorganisms (GCM) 10K type strain sequencing project: providing services to taxonomists for standard genome sequencing and annotation.</title>
        <authorList>
            <consortium name="The Broad Institute Genomics Platform"/>
            <consortium name="The Broad Institute Genome Sequencing Center for Infectious Disease"/>
            <person name="Wu L."/>
            <person name="Ma J."/>
        </authorList>
    </citation>
    <scope>NUCLEOTIDE SEQUENCE [LARGE SCALE GENOMIC DNA]</scope>
    <source>
        <strain evidence="3">JCM 9088</strain>
    </source>
</reference>
<organism evidence="2 3">
    <name type="scientific">Streptomyces enissocaesilis</name>
    <dbReference type="NCBI Taxonomy" id="332589"/>
    <lineage>
        <taxon>Bacteria</taxon>
        <taxon>Bacillati</taxon>
        <taxon>Actinomycetota</taxon>
        <taxon>Actinomycetes</taxon>
        <taxon>Kitasatosporales</taxon>
        <taxon>Streptomycetaceae</taxon>
        <taxon>Streptomyces</taxon>
        <taxon>Streptomyces rochei group</taxon>
    </lineage>
</organism>
<accession>A0ABP6J8A9</accession>
<dbReference type="Gene3D" id="1.10.260.40">
    <property type="entry name" value="lambda repressor-like DNA-binding domains"/>
    <property type="match status" value="1"/>
</dbReference>
<evidence type="ECO:0000313" key="2">
    <source>
        <dbReference type="EMBL" id="GAA2925046.1"/>
    </source>
</evidence>
<dbReference type="RefSeq" id="WP_344490260.1">
    <property type="nucleotide sequence ID" value="NZ_BAAAUD010000009.1"/>
</dbReference>
<dbReference type="Pfam" id="PF13560">
    <property type="entry name" value="HTH_31"/>
    <property type="match status" value="1"/>
</dbReference>
<dbReference type="EMBL" id="BAAAUD010000009">
    <property type="protein sequence ID" value="GAA2925046.1"/>
    <property type="molecule type" value="Genomic_DNA"/>
</dbReference>
<dbReference type="InterPro" id="IPR043917">
    <property type="entry name" value="DUF5753"/>
</dbReference>
<dbReference type="Proteomes" id="UP001500403">
    <property type="component" value="Unassembled WGS sequence"/>
</dbReference>
<dbReference type="SUPFAM" id="SSF47413">
    <property type="entry name" value="lambda repressor-like DNA-binding domains"/>
    <property type="match status" value="1"/>
</dbReference>
<comment type="caution">
    <text evidence="2">The sequence shown here is derived from an EMBL/GenBank/DDBJ whole genome shotgun (WGS) entry which is preliminary data.</text>
</comment>
<gene>
    <name evidence="2" type="ORF">GCM10010446_06580</name>
</gene>
<keyword evidence="3" id="KW-1185">Reference proteome</keyword>
<proteinExistence type="predicted"/>
<dbReference type="InterPro" id="IPR001387">
    <property type="entry name" value="Cro/C1-type_HTH"/>
</dbReference>
<feature type="domain" description="HTH cro/C1-type" evidence="1">
    <location>
        <begin position="18"/>
        <end position="72"/>
    </location>
</feature>
<evidence type="ECO:0000259" key="1">
    <source>
        <dbReference type="PROSITE" id="PS50943"/>
    </source>
</evidence>
<name>A0ABP6J8A9_9ACTN</name>
<sequence length="288" mass="32059">MAAKPNPTIRRRRLGAELRQLRLASGLKSKEVAERLMVSQPKISHLENGNRATSPRDVRDLCAIYGVTDQQVIDSLMEMARESGERGWWHPYGGHADSAYIGLETDAASLHTYAPMMVPELLQTPAYAQAVIEETIPLPTAEQAATRLKVRLRRQHRIYDPARPLHLQVVLDESALRRVIGSPAIMRGQLEHLNALSAEPHITMRVLPYTAGAHPGLPGQFSILQFAENPQVGVVHLERFANGLYLEKPSDVQYYSAMHDHLQTRALDPAGTRDFIADATKTYAALQP</sequence>
<dbReference type="Pfam" id="PF19054">
    <property type="entry name" value="DUF5753"/>
    <property type="match status" value="1"/>
</dbReference>
<dbReference type="InterPro" id="IPR010982">
    <property type="entry name" value="Lambda_DNA-bd_dom_sf"/>
</dbReference>
<protein>
    <submittedName>
        <fullName evidence="2">Helix-turn-helix transcriptional regulator</fullName>
    </submittedName>
</protein>
<dbReference type="PROSITE" id="PS50943">
    <property type="entry name" value="HTH_CROC1"/>
    <property type="match status" value="1"/>
</dbReference>
<evidence type="ECO:0000313" key="3">
    <source>
        <dbReference type="Proteomes" id="UP001500403"/>
    </source>
</evidence>